<dbReference type="Proteomes" id="UP000465601">
    <property type="component" value="Unassembled WGS sequence"/>
</dbReference>
<dbReference type="NCBIfam" id="TIGR00750">
    <property type="entry name" value="lao"/>
    <property type="match status" value="1"/>
</dbReference>
<dbReference type="CDD" id="cd03114">
    <property type="entry name" value="MMAA-like"/>
    <property type="match status" value="1"/>
</dbReference>
<evidence type="ECO:0000256" key="3">
    <source>
        <dbReference type="ARBA" id="ARBA00022801"/>
    </source>
</evidence>
<evidence type="ECO:0000256" key="2">
    <source>
        <dbReference type="ARBA" id="ARBA00022741"/>
    </source>
</evidence>
<dbReference type="InterPro" id="IPR027417">
    <property type="entry name" value="P-loop_NTPase"/>
</dbReference>
<dbReference type="GO" id="GO:0005525">
    <property type="term" value="F:GTP binding"/>
    <property type="evidence" value="ECO:0007669"/>
    <property type="project" value="UniProtKB-KW"/>
</dbReference>
<dbReference type="InterPro" id="IPR052040">
    <property type="entry name" value="GTPase/Isobutyryl-CoA_mutase"/>
</dbReference>
<comment type="similarity">
    <text evidence="1">Belongs to the SIMIBI class G3E GTPase family. ArgK/MeaB subfamily.</text>
</comment>
<keyword evidence="3" id="KW-0378">Hydrolase</keyword>
<keyword evidence="4" id="KW-0342">GTP-binding</keyword>
<dbReference type="AlphaFoldDB" id="A0A833HSN7"/>
<dbReference type="Gene3D" id="3.40.50.300">
    <property type="entry name" value="P-loop containing nucleotide triphosphate hydrolases"/>
    <property type="match status" value="1"/>
</dbReference>
<organism evidence="6 7">
    <name type="scientific">Alkaliphilus serpentinus</name>
    <dbReference type="NCBI Taxonomy" id="1482731"/>
    <lineage>
        <taxon>Bacteria</taxon>
        <taxon>Bacillati</taxon>
        <taxon>Bacillota</taxon>
        <taxon>Clostridia</taxon>
        <taxon>Peptostreptococcales</taxon>
        <taxon>Natronincolaceae</taxon>
        <taxon>Alkaliphilus</taxon>
    </lineage>
</organism>
<evidence type="ECO:0000256" key="4">
    <source>
        <dbReference type="ARBA" id="ARBA00023134"/>
    </source>
</evidence>
<evidence type="ECO:0000256" key="5">
    <source>
        <dbReference type="ARBA" id="ARBA00023186"/>
    </source>
</evidence>
<proteinExistence type="inferred from homology"/>
<dbReference type="InterPro" id="IPR005129">
    <property type="entry name" value="GTPase_ArgK"/>
</dbReference>
<comment type="caution">
    <text evidence="6">The sequence shown here is derived from an EMBL/GenBank/DDBJ whole genome shotgun (WGS) entry which is preliminary data.</text>
</comment>
<dbReference type="PANTHER" id="PTHR43087:SF1">
    <property type="entry name" value="LAO_AO TRANSPORT SYSTEM ATPASE"/>
    <property type="match status" value="1"/>
</dbReference>
<evidence type="ECO:0000256" key="1">
    <source>
        <dbReference type="ARBA" id="ARBA00009625"/>
    </source>
</evidence>
<keyword evidence="2" id="KW-0547">Nucleotide-binding</keyword>
<dbReference type="GO" id="GO:0003924">
    <property type="term" value="F:GTPase activity"/>
    <property type="evidence" value="ECO:0007669"/>
    <property type="project" value="InterPro"/>
</dbReference>
<dbReference type="Pfam" id="PF03308">
    <property type="entry name" value="MeaB"/>
    <property type="match status" value="1"/>
</dbReference>
<dbReference type="RefSeq" id="WP_151864300.1">
    <property type="nucleotide sequence ID" value="NZ_WBZB01000001.1"/>
</dbReference>
<evidence type="ECO:0000313" key="7">
    <source>
        <dbReference type="Proteomes" id="UP000465601"/>
    </source>
</evidence>
<gene>
    <name evidence="6" type="primary">meaB</name>
    <name evidence="6" type="ORF">F8153_00065</name>
</gene>
<sequence>MDLAEGLLKKDKRAAARLISMVENNNQEAIEILSKLYQHTGKARVIGITGPPGAGKSTLTDKLTKALRRQNKTVAIIAVDPTSPFTGGSILGDRVRMSDLYTDTGVFIRSMGTRGHLGGLSKATLGAVKVLDIYGFDYIFIETVGVGQSEIDIVKASDSVLMVMVPGLGDDIQAIKAGIMEIGDVFVINKADREGADRTKVEIEMMLDFNHRDWRPPVLKAVALNNDGIDEVIEKLYEHYSYLEESGKLLEKRRNNSEMEILELTHRSLMDELLNEGNKNEVRNLVEEVVHRRLDPYTASNQLIRKMLDTRRID</sequence>
<keyword evidence="7" id="KW-1185">Reference proteome</keyword>
<dbReference type="SUPFAM" id="SSF52540">
    <property type="entry name" value="P-loop containing nucleoside triphosphate hydrolases"/>
    <property type="match status" value="1"/>
</dbReference>
<reference evidence="6 7" key="1">
    <citation type="submission" date="2019-10" db="EMBL/GenBank/DDBJ databases">
        <title>Alkaliphilus serpentinus sp. nov. and Alkaliphilus pronyensis sp. nov., two novel anaerobic alkaliphilic species isolated from the serpentinized-hosted hydrothermal field of the Prony Bay (New Caledonia).</title>
        <authorList>
            <person name="Postec A."/>
        </authorList>
    </citation>
    <scope>NUCLEOTIDE SEQUENCE [LARGE SCALE GENOMIC DNA]</scope>
    <source>
        <strain evidence="6 7">LacT</strain>
    </source>
</reference>
<dbReference type="OrthoDB" id="9778292at2"/>
<evidence type="ECO:0000313" key="6">
    <source>
        <dbReference type="EMBL" id="KAB3533793.1"/>
    </source>
</evidence>
<keyword evidence="5" id="KW-0143">Chaperone</keyword>
<protein>
    <submittedName>
        <fullName evidence="6">Methylmalonyl Co-A mutase-associated GTPase MeaB</fullName>
    </submittedName>
</protein>
<name>A0A833HSN7_9FIRM</name>
<dbReference type="PANTHER" id="PTHR43087">
    <property type="entry name" value="LYSINE/ARGININE/ORNITHINE TRANSPORT SYSTEM KINASE"/>
    <property type="match status" value="1"/>
</dbReference>
<dbReference type="EMBL" id="WBZB01000001">
    <property type="protein sequence ID" value="KAB3533793.1"/>
    <property type="molecule type" value="Genomic_DNA"/>
</dbReference>
<accession>A0A833HSN7</accession>